<keyword evidence="3" id="KW-1185">Reference proteome</keyword>
<feature type="signal peptide" evidence="1">
    <location>
        <begin position="1"/>
        <end position="19"/>
    </location>
</feature>
<dbReference type="AlphaFoldDB" id="A0AAD3CZQ2"/>
<reference evidence="2 3" key="1">
    <citation type="journal article" date="2021" name="Sci. Rep.">
        <title>The genome of the diatom Chaetoceros tenuissimus carries an ancient integrated fragment of an extant virus.</title>
        <authorList>
            <person name="Hongo Y."/>
            <person name="Kimura K."/>
            <person name="Takaki Y."/>
            <person name="Yoshida Y."/>
            <person name="Baba S."/>
            <person name="Kobayashi G."/>
            <person name="Nagasaki K."/>
            <person name="Hano T."/>
            <person name="Tomaru Y."/>
        </authorList>
    </citation>
    <scope>NUCLEOTIDE SEQUENCE [LARGE SCALE GENOMIC DNA]</scope>
    <source>
        <strain evidence="2 3">NIES-3715</strain>
    </source>
</reference>
<dbReference type="EMBL" id="BLLK01000047">
    <property type="protein sequence ID" value="GFH54988.1"/>
    <property type="molecule type" value="Genomic_DNA"/>
</dbReference>
<evidence type="ECO:0000313" key="2">
    <source>
        <dbReference type="EMBL" id="GFH54988.1"/>
    </source>
</evidence>
<dbReference type="Proteomes" id="UP001054902">
    <property type="component" value="Unassembled WGS sequence"/>
</dbReference>
<protein>
    <submittedName>
        <fullName evidence="2">Uncharacterized protein</fullName>
    </submittedName>
</protein>
<accession>A0AAD3CZQ2</accession>
<proteinExistence type="predicted"/>
<name>A0AAD3CZQ2_9STRA</name>
<evidence type="ECO:0000313" key="3">
    <source>
        <dbReference type="Proteomes" id="UP001054902"/>
    </source>
</evidence>
<keyword evidence="1" id="KW-0732">Signal</keyword>
<comment type="caution">
    <text evidence="2">The sequence shown here is derived from an EMBL/GenBank/DDBJ whole genome shotgun (WGS) entry which is preliminary data.</text>
</comment>
<feature type="chain" id="PRO_5042013037" evidence="1">
    <location>
        <begin position="20"/>
        <end position="76"/>
    </location>
</feature>
<sequence length="76" mass="8134">MKATISAITLLAAASTTAAFAPATPAFTRVASPLAAEPKKELVLDTNFDEVDLVTLLGLKRLKKKARKVSSMEKQF</sequence>
<gene>
    <name evidence="2" type="ORF">CTEN210_11464</name>
</gene>
<organism evidence="2 3">
    <name type="scientific">Chaetoceros tenuissimus</name>
    <dbReference type="NCBI Taxonomy" id="426638"/>
    <lineage>
        <taxon>Eukaryota</taxon>
        <taxon>Sar</taxon>
        <taxon>Stramenopiles</taxon>
        <taxon>Ochrophyta</taxon>
        <taxon>Bacillariophyta</taxon>
        <taxon>Coscinodiscophyceae</taxon>
        <taxon>Chaetocerotophycidae</taxon>
        <taxon>Chaetocerotales</taxon>
        <taxon>Chaetocerotaceae</taxon>
        <taxon>Chaetoceros</taxon>
    </lineage>
</organism>
<evidence type="ECO:0000256" key="1">
    <source>
        <dbReference type="SAM" id="SignalP"/>
    </source>
</evidence>